<keyword evidence="1" id="KW-1133">Transmembrane helix</keyword>
<dbReference type="AlphaFoldDB" id="A0A7C8L707"/>
<dbReference type="EMBL" id="WEID01000054">
    <property type="protein sequence ID" value="KAB8134761.1"/>
    <property type="molecule type" value="Genomic_DNA"/>
</dbReference>
<reference evidence="2 3" key="1">
    <citation type="submission" date="2019-10" db="EMBL/GenBank/DDBJ databases">
        <title>Gracilibacillus sp. nov. isolated from rice seeds.</title>
        <authorList>
            <person name="He S."/>
        </authorList>
    </citation>
    <scope>NUCLEOTIDE SEQUENCE [LARGE SCALE GENOMIC DNA]</scope>
    <source>
        <strain evidence="2 3">TD8</strain>
    </source>
</reference>
<evidence type="ECO:0000313" key="2">
    <source>
        <dbReference type="EMBL" id="KAB8134761.1"/>
    </source>
</evidence>
<keyword evidence="1" id="KW-0812">Transmembrane</keyword>
<gene>
    <name evidence="2" type="ORF">F9U64_11535</name>
</gene>
<accession>A0A7C8L707</accession>
<feature type="transmembrane region" description="Helical" evidence="1">
    <location>
        <begin position="41"/>
        <end position="60"/>
    </location>
</feature>
<dbReference type="Pfam" id="PF12670">
    <property type="entry name" value="DUF3792"/>
    <property type="match status" value="1"/>
</dbReference>
<feature type="transmembrane region" description="Helical" evidence="1">
    <location>
        <begin position="7"/>
        <end position="29"/>
    </location>
</feature>
<dbReference type="NCBIfam" id="TIGR04086">
    <property type="entry name" value="TIGR04086_membr"/>
    <property type="match status" value="1"/>
</dbReference>
<dbReference type="RefSeq" id="WP_153403511.1">
    <property type="nucleotide sequence ID" value="NZ_ML762430.1"/>
</dbReference>
<feature type="transmembrane region" description="Helical" evidence="1">
    <location>
        <begin position="67"/>
        <end position="86"/>
    </location>
</feature>
<proteinExistence type="predicted"/>
<protein>
    <submittedName>
        <fullName evidence="2">TIGR04086 family membrane protein</fullName>
    </submittedName>
</protein>
<keyword evidence="1" id="KW-0472">Membrane</keyword>
<keyword evidence="3" id="KW-1185">Reference proteome</keyword>
<dbReference type="Proteomes" id="UP000480246">
    <property type="component" value="Unassembled WGS sequence"/>
</dbReference>
<evidence type="ECO:0000256" key="1">
    <source>
        <dbReference type="SAM" id="Phobius"/>
    </source>
</evidence>
<sequence length="128" mass="13712">MKTAVSILFGWIGIIGIMFISSVVLALLMRFTSLGESTLEMATLLISFLALFIGGLVAGLKAKHKGIFVGAITSLFFTIFVFFYRYLGLDAGFTVVQFVHHAAYLLLAMIGAIIGVNLSGGEKEASVN</sequence>
<organism evidence="2 3">
    <name type="scientific">Gracilibacillus oryzae</name>
    <dbReference type="NCBI Taxonomy" id="1672701"/>
    <lineage>
        <taxon>Bacteria</taxon>
        <taxon>Bacillati</taxon>
        <taxon>Bacillota</taxon>
        <taxon>Bacilli</taxon>
        <taxon>Bacillales</taxon>
        <taxon>Bacillaceae</taxon>
        <taxon>Gracilibacillus</taxon>
    </lineage>
</organism>
<dbReference type="OrthoDB" id="2988991at2"/>
<name>A0A7C8L707_9BACI</name>
<feature type="transmembrane region" description="Helical" evidence="1">
    <location>
        <begin position="98"/>
        <end position="118"/>
    </location>
</feature>
<evidence type="ECO:0000313" key="3">
    <source>
        <dbReference type="Proteomes" id="UP000480246"/>
    </source>
</evidence>
<dbReference type="InterPro" id="IPR023804">
    <property type="entry name" value="DUF3792_TM"/>
</dbReference>
<comment type="caution">
    <text evidence="2">The sequence shown here is derived from an EMBL/GenBank/DDBJ whole genome shotgun (WGS) entry which is preliminary data.</text>
</comment>